<dbReference type="RefSeq" id="WP_011210482.1">
    <property type="nucleotide sequence ID" value="NC_006361.1"/>
</dbReference>
<dbReference type="STRING" id="247156.NFA_39490"/>
<protein>
    <submittedName>
        <fullName evidence="1">Uncharacterized protein</fullName>
    </submittedName>
</protein>
<proteinExistence type="predicted"/>
<keyword evidence="2" id="KW-1185">Reference proteome</keyword>
<accession>Q5YSP4</accession>
<dbReference type="Proteomes" id="UP000006820">
    <property type="component" value="Chromosome"/>
</dbReference>
<evidence type="ECO:0000313" key="1">
    <source>
        <dbReference type="EMBL" id="BAD58797.1"/>
    </source>
</evidence>
<name>Q5YSP4_NOCFA</name>
<reference evidence="1 2" key="1">
    <citation type="journal article" date="2004" name="Proc. Natl. Acad. Sci. U.S.A.">
        <title>The complete genomic sequence of Nocardia farcinica IFM 10152.</title>
        <authorList>
            <person name="Ishikawa J."/>
            <person name="Yamashita A."/>
            <person name="Mikami Y."/>
            <person name="Hoshino Y."/>
            <person name="Kurita H."/>
            <person name="Hotta K."/>
            <person name="Shiba T."/>
            <person name="Hattori M."/>
        </authorList>
    </citation>
    <scope>NUCLEOTIDE SEQUENCE [LARGE SCALE GENOMIC DNA]</scope>
    <source>
        <strain evidence="1 2">IFM 10152</strain>
    </source>
</reference>
<dbReference type="KEGG" id="nfa:NFA_39490"/>
<dbReference type="HOGENOM" id="CLU_2465934_0_0_11"/>
<organism evidence="1 2">
    <name type="scientific">Nocardia farcinica (strain IFM 10152)</name>
    <dbReference type="NCBI Taxonomy" id="247156"/>
    <lineage>
        <taxon>Bacteria</taxon>
        <taxon>Bacillati</taxon>
        <taxon>Actinomycetota</taxon>
        <taxon>Actinomycetes</taxon>
        <taxon>Mycobacteriales</taxon>
        <taxon>Nocardiaceae</taxon>
        <taxon>Nocardia</taxon>
    </lineage>
</organism>
<dbReference type="OrthoDB" id="9989677at2"/>
<dbReference type="GeneID" id="61134626"/>
<sequence>MTATTCPDCGALLGESTAERMAIHRLWKHPTTEDERQVRADITSTAADFESAHAHGDEFGARLHLDRLRQLVLRAMTYLDDRMESAAQ</sequence>
<dbReference type="EMBL" id="AP006618">
    <property type="protein sequence ID" value="BAD58797.1"/>
    <property type="molecule type" value="Genomic_DNA"/>
</dbReference>
<evidence type="ECO:0000313" key="2">
    <source>
        <dbReference type="Proteomes" id="UP000006820"/>
    </source>
</evidence>
<dbReference type="AlphaFoldDB" id="Q5YSP4"/>
<gene>
    <name evidence="1" type="ordered locus">NFA_39490</name>
</gene>